<dbReference type="SUPFAM" id="SSF49329">
    <property type="entry name" value="Cu,Zn superoxide dismutase-like"/>
    <property type="match status" value="1"/>
</dbReference>
<dbReference type="Pfam" id="PF00080">
    <property type="entry name" value="Sod_Cu"/>
    <property type="match status" value="1"/>
</dbReference>
<feature type="domain" description="Superoxide dismutase copper/zinc binding" evidence="1">
    <location>
        <begin position="19"/>
        <end position="129"/>
    </location>
</feature>
<dbReference type="InterPro" id="IPR001424">
    <property type="entry name" value="SOD_Cu_Zn_dom"/>
</dbReference>
<reference evidence="3 4" key="3">
    <citation type="journal article" date="2017" name="G3 (Bethesda)">
        <title>Comparative analysis highlights variable genome content of wheat rusts and divergence of the mating loci.</title>
        <authorList>
            <person name="Cuomo C.A."/>
            <person name="Bakkeren G."/>
            <person name="Khalil H.B."/>
            <person name="Panwar V."/>
            <person name="Joly D."/>
            <person name="Linning R."/>
            <person name="Sakthikumar S."/>
            <person name="Song X."/>
            <person name="Adiconis X."/>
            <person name="Fan L."/>
            <person name="Goldberg J.M."/>
            <person name="Levin J.Z."/>
            <person name="Young S."/>
            <person name="Zeng Q."/>
            <person name="Anikster Y."/>
            <person name="Bruce M."/>
            <person name="Wang M."/>
            <person name="Yin C."/>
            <person name="McCallum B."/>
            <person name="Szabo L.J."/>
            <person name="Hulbert S."/>
            <person name="Chen X."/>
            <person name="Fellers J.P."/>
        </authorList>
    </citation>
    <scope>NUCLEOTIDE SEQUENCE</scope>
    <source>
        <strain evidence="3">isolate 1-1 / race 1 (BBBD)</strain>
        <strain evidence="4">Isolate 1-1 / race 1 (BBBD)</strain>
    </source>
</reference>
<evidence type="ECO:0000313" key="4">
    <source>
        <dbReference type="Proteomes" id="UP000005240"/>
    </source>
</evidence>
<dbReference type="EMBL" id="ADAS02000046">
    <property type="protein sequence ID" value="OAV93852.1"/>
    <property type="molecule type" value="Genomic_DNA"/>
</dbReference>
<dbReference type="AlphaFoldDB" id="A0A0C4ELM5"/>
<dbReference type="InterPro" id="IPR036423">
    <property type="entry name" value="SOD-like_Cu/Zn_dom_sf"/>
</dbReference>
<reference evidence="2" key="2">
    <citation type="submission" date="2016-05" db="EMBL/GenBank/DDBJ databases">
        <title>Comparative analysis highlights variable genome content of wheat rusts and divergence of the mating loci.</title>
        <authorList>
            <person name="Cuomo C.A."/>
            <person name="Bakkeren G."/>
            <person name="Szabo L."/>
            <person name="Khalil H."/>
            <person name="Joly D."/>
            <person name="Goldberg J."/>
            <person name="Young S."/>
            <person name="Zeng Q."/>
            <person name="Fellers J."/>
        </authorList>
    </citation>
    <scope>NUCLEOTIDE SEQUENCE [LARGE SCALE GENOMIC DNA]</scope>
    <source>
        <strain evidence="2">1-1 BBBD Race 1</strain>
    </source>
</reference>
<accession>A0A0C4ELM5</accession>
<organism evidence="2">
    <name type="scientific">Puccinia triticina (isolate 1-1 / race 1 (BBBD))</name>
    <name type="common">Brown leaf rust fungus</name>
    <dbReference type="NCBI Taxonomy" id="630390"/>
    <lineage>
        <taxon>Eukaryota</taxon>
        <taxon>Fungi</taxon>
        <taxon>Dikarya</taxon>
        <taxon>Basidiomycota</taxon>
        <taxon>Pucciniomycotina</taxon>
        <taxon>Pucciniomycetes</taxon>
        <taxon>Pucciniales</taxon>
        <taxon>Pucciniaceae</taxon>
        <taxon>Puccinia</taxon>
    </lineage>
</organism>
<dbReference type="VEuPathDB" id="FungiDB:PTTG_01659"/>
<dbReference type="PANTHER" id="PTHR20910:SF1">
    <property type="entry name" value="SUPEROXIDE DISMUTASE COPPER_ZINC BINDING DOMAIN-CONTAINING PROTEIN"/>
    <property type="match status" value="1"/>
</dbReference>
<evidence type="ECO:0000259" key="1">
    <source>
        <dbReference type="Pfam" id="PF00080"/>
    </source>
</evidence>
<keyword evidence="4" id="KW-1185">Reference proteome</keyword>
<evidence type="ECO:0000313" key="3">
    <source>
        <dbReference type="EnsemblFungi" id="PTTG_01659-t43_1-p1"/>
    </source>
</evidence>
<name>A0A0C4ELM5_PUCT1</name>
<dbReference type="GO" id="GO:0046872">
    <property type="term" value="F:metal ion binding"/>
    <property type="evidence" value="ECO:0007669"/>
    <property type="project" value="InterPro"/>
</dbReference>
<sequence>MKKENRPADASKFKADRALTSVAVKYSGLEAGKEFTYIIHEKAIQGNNCDTAGDHFDPRNVNPANAPDFVCDRHKQVSHCEAGDLSGKHDKLKGNGATETVLPVYYDGNLRMSYSIHGILGKSLVIKDADGKTVGCGKPFNNLIRSHISCKSCANDAMILIVSLRIQIGNIVDPAPAT</sequence>
<protein>
    <submittedName>
        <fullName evidence="2">Copper/zinc superoxide dismutase</fullName>
    </submittedName>
    <submittedName>
        <fullName evidence="3">Sod_Cu domain-containing protein</fullName>
    </submittedName>
</protein>
<dbReference type="OMA" id="SCKSCAN"/>
<dbReference type="Proteomes" id="UP000005240">
    <property type="component" value="Unassembled WGS sequence"/>
</dbReference>
<gene>
    <name evidence="2" type="ORF">PTTG_01659</name>
</gene>
<proteinExistence type="predicted"/>
<dbReference type="GO" id="GO:0006801">
    <property type="term" value="P:superoxide metabolic process"/>
    <property type="evidence" value="ECO:0007669"/>
    <property type="project" value="InterPro"/>
</dbReference>
<dbReference type="PANTHER" id="PTHR20910">
    <property type="entry name" value="AGAP001623-PA"/>
    <property type="match status" value="1"/>
</dbReference>
<dbReference type="OrthoDB" id="2495266at2759"/>
<evidence type="ECO:0000313" key="2">
    <source>
        <dbReference type="EMBL" id="OAV93852.1"/>
    </source>
</evidence>
<reference evidence="2" key="1">
    <citation type="submission" date="2009-11" db="EMBL/GenBank/DDBJ databases">
        <authorList>
            <consortium name="The Broad Institute Genome Sequencing Platform"/>
            <person name="Ward D."/>
            <person name="Feldgarden M."/>
            <person name="Earl A."/>
            <person name="Young S.K."/>
            <person name="Zeng Q."/>
            <person name="Koehrsen M."/>
            <person name="Alvarado L."/>
            <person name="Berlin A."/>
            <person name="Bochicchio J."/>
            <person name="Borenstein D."/>
            <person name="Chapman S.B."/>
            <person name="Chen Z."/>
            <person name="Engels R."/>
            <person name="Freedman E."/>
            <person name="Gellesch M."/>
            <person name="Goldberg J."/>
            <person name="Griggs A."/>
            <person name="Gujja S."/>
            <person name="Heilman E."/>
            <person name="Heiman D."/>
            <person name="Hepburn T."/>
            <person name="Howarth C."/>
            <person name="Jen D."/>
            <person name="Larson L."/>
            <person name="Lewis B."/>
            <person name="Mehta T."/>
            <person name="Park D."/>
            <person name="Pearson M."/>
            <person name="Roberts A."/>
            <person name="Saif S."/>
            <person name="Shea T."/>
            <person name="Shenoy N."/>
            <person name="Sisk P."/>
            <person name="Stolte C."/>
            <person name="Sykes S."/>
            <person name="Thomson T."/>
            <person name="Walk T."/>
            <person name="White J."/>
            <person name="Yandava C."/>
            <person name="Izard J."/>
            <person name="Baranova O.V."/>
            <person name="Blanton J.M."/>
            <person name="Tanner A.C."/>
            <person name="Dewhirst F.E."/>
            <person name="Haas B."/>
            <person name="Nusbaum C."/>
            <person name="Birren B."/>
        </authorList>
    </citation>
    <scope>NUCLEOTIDE SEQUENCE [LARGE SCALE GENOMIC DNA]</scope>
    <source>
        <strain evidence="2">1-1 BBBD Race 1</strain>
    </source>
</reference>
<dbReference type="InterPro" id="IPR053257">
    <property type="entry name" value="Cu-only_SOD"/>
</dbReference>
<reference evidence="3" key="4">
    <citation type="submission" date="2025-05" db="UniProtKB">
        <authorList>
            <consortium name="EnsemblFungi"/>
        </authorList>
    </citation>
    <scope>IDENTIFICATION</scope>
    <source>
        <strain evidence="3">isolate 1-1 / race 1 (BBBD)</strain>
    </source>
</reference>
<dbReference type="Gene3D" id="2.60.40.200">
    <property type="entry name" value="Superoxide dismutase, copper/zinc binding domain"/>
    <property type="match status" value="1"/>
</dbReference>
<dbReference type="EnsemblFungi" id="PTTG_01659-t43_1">
    <property type="protein sequence ID" value="PTTG_01659-t43_1-p1"/>
    <property type="gene ID" value="PTTG_01659"/>
</dbReference>